<dbReference type="InterPro" id="IPR020616">
    <property type="entry name" value="Thiolase_N"/>
</dbReference>
<dbReference type="PANTHER" id="PTHR18919">
    <property type="entry name" value="ACETYL-COA C-ACYLTRANSFERASE"/>
    <property type="match status" value="1"/>
</dbReference>
<feature type="domain" description="Thiolase N-terminal" evidence="6">
    <location>
        <begin position="4"/>
        <end position="252"/>
    </location>
</feature>
<evidence type="ECO:0000256" key="5">
    <source>
        <dbReference type="RuleBase" id="RU003557"/>
    </source>
</evidence>
<dbReference type="AlphaFoldDB" id="A0A1M6C249"/>
<evidence type="ECO:0000256" key="4">
    <source>
        <dbReference type="ARBA" id="ARBA00030755"/>
    </source>
</evidence>
<dbReference type="Gene3D" id="3.40.47.10">
    <property type="match status" value="1"/>
</dbReference>
<dbReference type="OrthoDB" id="56116at2"/>
<dbReference type="InterPro" id="IPR002155">
    <property type="entry name" value="Thiolase"/>
</dbReference>
<dbReference type="NCBIfam" id="TIGR01930">
    <property type="entry name" value="AcCoA-C-Actrans"/>
    <property type="match status" value="1"/>
</dbReference>
<organism evidence="8 9">
    <name type="scientific">Anaerovibrio lipolyticus DSM 3074</name>
    <dbReference type="NCBI Taxonomy" id="1120997"/>
    <lineage>
        <taxon>Bacteria</taxon>
        <taxon>Bacillati</taxon>
        <taxon>Bacillota</taxon>
        <taxon>Negativicutes</taxon>
        <taxon>Selenomonadales</taxon>
        <taxon>Selenomonadaceae</taxon>
        <taxon>Anaerovibrio</taxon>
    </lineage>
</organism>
<dbReference type="PROSITE" id="PS00737">
    <property type="entry name" value="THIOLASE_2"/>
    <property type="match status" value="1"/>
</dbReference>
<dbReference type="InterPro" id="IPR016039">
    <property type="entry name" value="Thiolase-like"/>
</dbReference>
<evidence type="ECO:0000256" key="2">
    <source>
        <dbReference type="ARBA" id="ARBA00022679"/>
    </source>
</evidence>
<evidence type="ECO:0000256" key="1">
    <source>
        <dbReference type="ARBA" id="ARBA00010982"/>
    </source>
</evidence>
<dbReference type="Proteomes" id="UP000191240">
    <property type="component" value="Unassembled WGS sequence"/>
</dbReference>
<evidence type="ECO:0000259" key="7">
    <source>
        <dbReference type="Pfam" id="PF02803"/>
    </source>
</evidence>
<evidence type="ECO:0000256" key="3">
    <source>
        <dbReference type="ARBA" id="ARBA00023315"/>
    </source>
</evidence>
<dbReference type="EMBL" id="FQYW01000007">
    <property type="protein sequence ID" value="SHI54901.1"/>
    <property type="molecule type" value="Genomic_DNA"/>
</dbReference>
<evidence type="ECO:0000313" key="9">
    <source>
        <dbReference type="Proteomes" id="UP000191240"/>
    </source>
</evidence>
<sequence length="383" mass="41087">MERVYVLWGLRTPIVTKNNKFKYIPAEKLGAFVVQGIMNKIGRGLLPDGVIAGNAVGTGGNIARLMCLTAGLPEEVPAFTVDMQCASGAAAIAMGYAQIASGNGDMYICGGMESSSLQPMRIYNENDERFGRVSGGDGHYMTAQFSPGELAENAMLLGADKTMATEKVTKEELDFWTLRSHRLAAECANKGLLKDQIIPVEGISKDDGIRYRMSQRLLDRLPKLLGGDSLLTAGNSCLINDGAAFVVLVSESWLKEHPEFTPKAEILGTCTAGGNPVESPRGAMLTADKLLARQRLSYEDVDAIEFNEAFAVIDVLFQRQHPDLIERYNMLGGALAYGHPYGASGGIIMIHLLKALEIVGGDLGLMSVAGAGGMGQSILVRRL</sequence>
<dbReference type="Pfam" id="PF02803">
    <property type="entry name" value="Thiolase_C"/>
    <property type="match status" value="1"/>
</dbReference>
<comment type="similarity">
    <text evidence="1 5">Belongs to the thiolase-like superfamily. Thiolase family.</text>
</comment>
<evidence type="ECO:0000259" key="6">
    <source>
        <dbReference type="Pfam" id="PF00108"/>
    </source>
</evidence>
<gene>
    <name evidence="8" type="ORF">SAMN02745671_00951</name>
</gene>
<dbReference type="PANTHER" id="PTHR18919:SF140">
    <property type="entry name" value="ACETYL-COA C-ACETYLTRANSFERASE (ACETOACETYL-COA THIOLASE) (ACAB-5)"/>
    <property type="match status" value="1"/>
</dbReference>
<reference evidence="8 9" key="1">
    <citation type="submission" date="2016-11" db="EMBL/GenBank/DDBJ databases">
        <authorList>
            <person name="Jaros S."/>
            <person name="Januszkiewicz K."/>
            <person name="Wedrychowicz H."/>
        </authorList>
    </citation>
    <scope>NUCLEOTIDE SEQUENCE [LARGE SCALE GENOMIC DNA]</scope>
    <source>
        <strain evidence="8 9">DSM 3074</strain>
    </source>
</reference>
<dbReference type="PIRSF" id="PIRSF000429">
    <property type="entry name" value="Ac-CoA_Ac_transf"/>
    <property type="match status" value="1"/>
</dbReference>
<dbReference type="GO" id="GO:0016747">
    <property type="term" value="F:acyltransferase activity, transferring groups other than amino-acyl groups"/>
    <property type="evidence" value="ECO:0007669"/>
    <property type="project" value="InterPro"/>
</dbReference>
<proteinExistence type="inferred from homology"/>
<dbReference type="InterPro" id="IPR020617">
    <property type="entry name" value="Thiolase_C"/>
</dbReference>
<dbReference type="RefSeq" id="WP_080325522.1">
    <property type="nucleotide sequence ID" value="NZ_FQYW01000007.1"/>
</dbReference>
<protein>
    <recommendedName>
        <fullName evidence="4">Acetoacetyl-CoA thiolase</fullName>
    </recommendedName>
</protein>
<accession>A0A1M6C249</accession>
<dbReference type="SUPFAM" id="SSF53901">
    <property type="entry name" value="Thiolase-like"/>
    <property type="match status" value="2"/>
</dbReference>
<keyword evidence="2 5" id="KW-0808">Transferase</keyword>
<dbReference type="Pfam" id="PF00108">
    <property type="entry name" value="Thiolase_N"/>
    <property type="match status" value="1"/>
</dbReference>
<keyword evidence="3 5" id="KW-0012">Acyltransferase</keyword>
<dbReference type="CDD" id="cd00751">
    <property type="entry name" value="thiolase"/>
    <property type="match status" value="1"/>
</dbReference>
<dbReference type="InterPro" id="IPR020613">
    <property type="entry name" value="Thiolase_CS"/>
</dbReference>
<name>A0A1M6C249_9FIRM</name>
<evidence type="ECO:0000313" key="8">
    <source>
        <dbReference type="EMBL" id="SHI54901.1"/>
    </source>
</evidence>
<feature type="domain" description="Thiolase C-terminal" evidence="7">
    <location>
        <begin position="261"/>
        <end position="381"/>
    </location>
</feature>